<keyword evidence="3" id="KW-1185">Reference proteome</keyword>
<proteinExistence type="predicted"/>
<dbReference type="RefSeq" id="WP_377902281.1">
    <property type="nucleotide sequence ID" value="NZ_JBHRZS010000002.1"/>
</dbReference>
<dbReference type="Pfam" id="PF04577">
    <property type="entry name" value="Glyco_transf_61"/>
    <property type="match status" value="1"/>
</dbReference>
<dbReference type="EMBL" id="JBHRZS010000002">
    <property type="protein sequence ID" value="MFC3878634.1"/>
    <property type="molecule type" value="Genomic_DNA"/>
</dbReference>
<gene>
    <name evidence="2" type="ORF">ACFOSV_00510</name>
</gene>
<comment type="caution">
    <text evidence="2">The sequence shown here is derived from an EMBL/GenBank/DDBJ whole genome shotgun (WGS) entry which is preliminary data.</text>
</comment>
<dbReference type="Proteomes" id="UP001595805">
    <property type="component" value="Unassembled WGS sequence"/>
</dbReference>
<feature type="domain" description="Glycosyltransferase 61 catalytic" evidence="1">
    <location>
        <begin position="198"/>
        <end position="264"/>
    </location>
</feature>
<evidence type="ECO:0000259" key="1">
    <source>
        <dbReference type="Pfam" id="PF04577"/>
    </source>
</evidence>
<organism evidence="2 3">
    <name type="scientific">Algoriphagus namhaensis</name>
    <dbReference type="NCBI Taxonomy" id="915353"/>
    <lineage>
        <taxon>Bacteria</taxon>
        <taxon>Pseudomonadati</taxon>
        <taxon>Bacteroidota</taxon>
        <taxon>Cytophagia</taxon>
        <taxon>Cytophagales</taxon>
        <taxon>Cyclobacteriaceae</taxon>
        <taxon>Algoriphagus</taxon>
    </lineage>
</organism>
<accession>A0ABV8AMQ7</accession>
<evidence type="ECO:0000313" key="3">
    <source>
        <dbReference type="Proteomes" id="UP001595805"/>
    </source>
</evidence>
<dbReference type="InterPro" id="IPR049625">
    <property type="entry name" value="Glyco_transf_61_cat"/>
</dbReference>
<evidence type="ECO:0000313" key="2">
    <source>
        <dbReference type="EMBL" id="MFC3878634.1"/>
    </source>
</evidence>
<protein>
    <submittedName>
        <fullName evidence="2">Glycosyltransferase 61 family protein</fullName>
    </submittedName>
</protein>
<sequence length="318" mass="36469">MEKIYFKSDPKRGGDLGNYWHYLLGYFLPVINYINTHKSEIQAKHLIFDSCNPLSDEILKEYLQSTDFTHSFEKLGPKSIDVPRKDWKSLKGKVNRKLLQLELLLRGSHASIFTYHQFRKCGKQLSVPRWDKYLDQYGKFLPETQELISKMVEELKTWADSTNSTHRSKILVLKRADPPAITQTEAGQEARWLPGYGTERRSLREPEKLVSQLLALGFDASLFTPGDHNLKSQIQAFSAANVVIAIRGAELINMLWMSPGSMIIMQESADFSNEAIQVKLAKAFHLQLHILPHRGEISPEADYSLVKKHISKTNKWNS</sequence>
<reference evidence="3" key="1">
    <citation type="journal article" date="2019" name="Int. J. Syst. Evol. Microbiol.">
        <title>The Global Catalogue of Microorganisms (GCM) 10K type strain sequencing project: providing services to taxonomists for standard genome sequencing and annotation.</title>
        <authorList>
            <consortium name="The Broad Institute Genomics Platform"/>
            <consortium name="The Broad Institute Genome Sequencing Center for Infectious Disease"/>
            <person name="Wu L."/>
            <person name="Ma J."/>
        </authorList>
    </citation>
    <scope>NUCLEOTIDE SEQUENCE [LARGE SCALE GENOMIC DNA]</scope>
    <source>
        <strain evidence="3">CCUG 60523</strain>
    </source>
</reference>
<name>A0ABV8AMQ7_9BACT</name>